<evidence type="ECO:0000256" key="1">
    <source>
        <dbReference type="SAM" id="MobiDB-lite"/>
    </source>
</evidence>
<dbReference type="Proteomes" id="UP000317835">
    <property type="component" value="Chromosome"/>
</dbReference>
<organism evidence="2 3">
    <name type="scientific">Tautonia plasticadhaerens</name>
    <dbReference type="NCBI Taxonomy" id="2527974"/>
    <lineage>
        <taxon>Bacteria</taxon>
        <taxon>Pseudomonadati</taxon>
        <taxon>Planctomycetota</taxon>
        <taxon>Planctomycetia</taxon>
        <taxon>Isosphaerales</taxon>
        <taxon>Isosphaeraceae</taxon>
        <taxon>Tautonia</taxon>
    </lineage>
</organism>
<sequence length="478" mass="52360">MLDEDTSTGPTGPRPEDAPAPIVYSTTGKASGPNHTFDPSGAKCYESPNLRWIGPHVYRERLYAIDGRWIAVRWRPSRPKERGNPGGRPAGVGVALSLDEAAKWFADHGLDPPGLLVNQLAAPREPQGDPTGGATIARAALPLLKAVLAQLENNPDDPYAASALDGLAGEIGKALDRWIGRSHGGDPGSNVGIAFNALWRLNDALATRDPAKIGPAADALKRALRLLPETPPGASGPMPGAAPRSRADVPIPEWRRPIRGLTPHARQTLAGWLRTRKRLGLYEAGAILEELDRLERFDSDWYREQARIQFRLLDAIPGADRVFRRYFDLATFSSAGRPTPEFIRSLIDELIARGESPDWIRRTPLAVALDRLELIRDQAGGRSLDAPRQETEPSPEDRLELELRRRGKGSPIAATLVGYMKGKECALPSDVGDEVHDDRDASDKTIRGNLNRVNEVAEELGLSLRYRLKGGRVWKERG</sequence>
<evidence type="ECO:0000313" key="3">
    <source>
        <dbReference type="Proteomes" id="UP000317835"/>
    </source>
</evidence>
<keyword evidence="3" id="KW-1185">Reference proteome</keyword>
<evidence type="ECO:0000313" key="2">
    <source>
        <dbReference type="EMBL" id="QDV34432.1"/>
    </source>
</evidence>
<feature type="region of interest" description="Disordered" evidence="1">
    <location>
        <begin position="1"/>
        <end position="35"/>
    </location>
</feature>
<dbReference type="AlphaFoldDB" id="A0A518H0T0"/>
<dbReference type="KEGG" id="tpla:ElP_23200"/>
<name>A0A518H0T0_9BACT</name>
<feature type="compositionally biased region" description="Low complexity" evidence="1">
    <location>
        <begin position="232"/>
        <end position="243"/>
    </location>
</feature>
<protein>
    <submittedName>
        <fullName evidence="2">Uncharacterized protein</fullName>
    </submittedName>
</protein>
<feature type="region of interest" description="Disordered" evidence="1">
    <location>
        <begin position="227"/>
        <end position="248"/>
    </location>
</feature>
<gene>
    <name evidence="2" type="ORF">ElP_23200</name>
</gene>
<reference evidence="2 3" key="1">
    <citation type="submission" date="2019-02" db="EMBL/GenBank/DDBJ databases">
        <title>Deep-cultivation of Planctomycetes and their phenomic and genomic characterization uncovers novel biology.</title>
        <authorList>
            <person name="Wiegand S."/>
            <person name="Jogler M."/>
            <person name="Boedeker C."/>
            <person name="Pinto D."/>
            <person name="Vollmers J."/>
            <person name="Rivas-Marin E."/>
            <person name="Kohn T."/>
            <person name="Peeters S.H."/>
            <person name="Heuer A."/>
            <person name="Rast P."/>
            <person name="Oberbeckmann S."/>
            <person name="Bunk B."/>
            <person name="Jeske O."/>
            <person name="Meyerdierks A."/>
            <person name="Storesund J.E."/>
            <person name="Kallscheuer N."/>
            <person name="Luecker S."/>
            <person name="Lage O.M."/>
            <person name="Pohl T."/>
            <person name="Merkel B.J."/>
            <person name="Hornburger P."/>
            <person name="Mueller R.-W."/>
            <person name="Bruemmer F."/>
            <person name="Labrenz M."/>
            <person name="Spormann A.M."/>
            <person name="Op den Camp H."/>
            <person name="Overmann J."/>
            <person name="Amann R."/>
            <person name="Jetten M.S.M."/>
            <person name="Mascher T."/>
            <person name="Medema M.H."/>
            <person name="Devos D.P."/>
            <person name="Kaster A.-K."/>
            <person name="Ovreas L."/>
            <person name="Rohde M."/>
            <person name="Galperin M.Y."/>
            <person name="Jogler C."/>
        </authorList>
    </citation>
    <scope>NUCLEOTIDE SEQUENCE [LARGE SCALE GENOMIC DNA]</scope>
    <source>
        <strain evidence="2 3">ElP</strain>
    </source>
</reference>
<proteinExistence type="predicted"/>
<dbReference type="EMBL" id="CP036426">
    <property type="protein sequence ID" value="QDV34432.1"/>
    <property type="molecule type" value="Genomic_DNA"/>
</dbReference>
<accession>A0A518H0T0</accession>